<protein>
    <submittedName>
        <fullName evidence="2">BTB domain-containing protein</fullName>
    </submittedName>
</protein>
<dbReference type="CDD" id="cd18186">
    <property type="entry name" value="BTB_POZ_ZBTB_KLHL-like"/>
    <property type="match status" value="1"/>
</dbReference>
<evidence type="ECO:0000313" key="3">
    <source>
        <dbReference type="Proteomes" id="UP000005237"/>
    </source>
</evidence>
<dbReference type="EnsemblMetazoa" id="CJA40538.2">
    <property type="protein sequence ID" value="CJA40538.2"/>
    <property type="gene ID" value="WBGene00216386"/>
</dbReference>
<dbReference type="Pfam" id="PF00651">
    <property type="entry name" value="BTB"/>
    <property type="match status" value="1"/>
</dbReference>
<sequence>MEFEQKFDVNTKFFEVPNFKNWEEANCYDNRFIIDKKAAVEALITVKNFAGIHERILETFEKPRENLTDAMLIVEGEKVQVGKQILAMSSKFFHTLFYSTFSESSQKEITIEDVKHSEFVDFLNFVYPTHKCINKYMPGYALNAQRHRLSERTRRL</sequence>
<dbReference type="PROSITE" id="PS50097">
    <property type="entry name" value="BTB"/>
    <property type="match status" value="1"/>
</dbReference>
<keyword evidence="3" id="KW-1185">Reference proteome</keyword>
<organism evidence="2 3">
    <name type="scientific">Caenorhabditis japonica</name>
    <dbReference type="NCBI Taxonomy" id="281687"/>
    <lineage>
        <taxon>Eukaryota</taxon>
        <taxon>Metazoa</taxon>
        <taxon>Ecdysozoa</taxon>
        <taxon>Nematoda</taxon>
        <taxon>Chromadorea</taxon>
        <taxon>Rhabditida</taxon>
        <taxon>Rhabditina</taxon>
        <taxon>Rhabditomorpha</taxon>
        <taxon>Rhabditoidea</taxon>
        <taxon>Rhabditidae</taxon>
        <taxon>Peloderinae</taxon>
        <taxon>Caenorhabditis</taxon>
    </lineage>
</organism>
<dbReference type="Proteomes" id="UP000005237">
    <property type="component" value="Unassembled WGS sequence"/>
</dbReference>
<dbReference type="AlphaFoldDB" id="A0A8R1IV93"/>
<dbReference type="InterPro" id="IPR011333">
    <property type="entry name" value="SKP1/BTB/POZ_sf"/>
</dbReference>
<dbReference type="SMART" id="SM00225">
    <property type="entry name" value="BTB"/>
    <property type="match status" value="1"/>
</dbReference>
<dbReference type="Gene3D" id="3.30.710.10">
    <property type="entry name" value="Potassium Channel Kv1.1, Chain A"/>
    <property type="match status" value="1"/>
</dbReference>
<dbReference type="InterPro" id="IPR000210">
    <property type="entry name" value="BTB/POZ_dom"/>
</dbReference>
<dbReference type="SUPFAM" id="SSF54695">
    <property type="entry name" value="POZ domain"/>
    <property type="match status" value="1"/>
</dbReference>
<feature type="domain" description="BTB" evidence="1">
    <location>
        <begin position="68"/>
        <end position="135"/>
    </location>
</feature>
<accession>A0A8R1IV93</accession>
<dbReference type="PANTHER" id="PTHR47022">
    <property type="entry name" value="BTB AND MATH DOMAIN-CONTAINING PROTEIN 36-RELATED"/>
    <property type="match status" value="1"/>
</dbReference>
<proteinExistence type="predicted"/>
<name>A0A8R1IV93_CAEJA</name>
<evidence type="ECO:0000259" key="1">
    <source>
        <dbReference type="PROSITE" id="PS50097"/>
    </source>
</evidence>
<evidence type="ECO:0000313" key="2">
    <source>
        <dbReference type="EnsemblMetazoa" id="CJA40538.2"/>
    </source>
</evidence>
<reference evidence="2" key="2">
    <citation type="submission" date="2022-06" db="UniProtKB">
        <authorList>
            <consortium name="EnsemblMetazoa"/>
        </authorList>
    </citation>
    <scope>IDENTIFICATION</scope>
    <source>
        <strain evidence="2">DF5081</strain>
    </source>
</reference>
<dbReference type="EnsemblMetazoa" id="CJA40538.1">
    <property type="protein sequence ID" value="CJA40538.1"/>
    <property type="gene ID" value="WBGene00216386"/>
</dbReference>
<reference evidence="3" key="1">
    <citation type="submission" date="2010-08" db="EMBL/GenBank/DDBJ databases">
        <authorList>
            <consortium name="Caenorhabditis japonica Sequencing Consortium"/>
            <person name="Wilson R.K."/>
        </authorList>
    </citation>
    <scope>NUCLEOTIDE SEQUENCE [LARGE SCALE GENOMIC DNA]</scope>
    <source>
        <strain evidence="3">DF5081</strain>
    </source>
</reference>
<dbReference type="PANTHER" id="PTHR47022:SF1">
    <property type="entry name" value="BTB AND MATH DOMAIN-CONTAINING PROTEIN 36-RELATED"/>
    <property type="match status" value="1"/>
</dbReference>